<proteinExistence type="predicted"/>
<reference evidence="1" key="1">
    <citation type="journal article" date="2014" name="Front. Microbiol.">
        <title>High frequency of phylogenetically diverse reductive dehalogenase-homologous genes in deep subseafloor sedimentary metagenomes.</title>
        <authorList>
            <person name="Kawai M."/>
            <person name="Futagami T."/>
            <person name="Toyoda A."/>
            <person name="Takaki Y."/>
            <person name="Nishi S."/>
            <person name="Hori S."/>
            <person name="Arai W."/>
            <person name="Tsubouchi T."/>
            <person name="Morono Y."/>
            <person name="Uchiyama I."/>
            <person name="Ito T."/>
            <person name="Fujiyama A."/>
            <person name="Inagaki F."/>
            <person name="Takami H."/>
        </authorList>
    </citation>
    <scope>NUCLEOTIDE SEQUENCE</scope>
    <source>
        <strain evidence="1">Expedition CK06-06</strain>
    </source>
</reference>
<evidence type="ECO:0000313" key="1">
    <source>
        <dbReference type="EMBL" id="GAI63013.1"/>
    </source>
</evidence>
<organism evidence="1">
    <name type="scientific">marine sediment metagenome</name>
    <dbReference type="NCBI Taxonomy" id="412755"/>
    <lineage>
        <taxon>unclassified sequences</taxon>
        <taxon>metagenomes</taxon>
        <taxon>ecological metagenomes</taxon>
    </lineage>
</organism>
<sequence>MKIIIELTGEEPLKEGEHLVIQRRSYNEVEIEELFRYTKPTFSEVATGKRVRLQEIEIREKVE</sequence>
<dbReference type="EMBL" id="BARW01003070">
    <property type="protein sequence ID" value="GAI63013.1"/>
    <property type="molecule type" value="Genomic_DNA"/>
</dbReference>
<gene>
    <name evidence="1" type="ORF">S12H4_08066</name>
</gene>
<comment type="caution">
    <text evidence="1">The sequence shown here is derived from an EMBL/GenBank/DDBJ whole genome shotgun (WGS) entry which is preliminary data.</text>
</comment>
<name>X1Q476_9ZZZZ</name>
<protein>
    <submittedName>
        <fullName evidence="1">Uncharacterized protein</fullName>
    </submittedName>
</protein>
<accession>X1Q476</accession>
<dbReference type="AlphaFoldDB" id="X1Q476"/>